<dbReference type="InterPro" id="IPR000086">
    <property type="entry name" value="NUDIX_hydrolase_dom"/>
</dbReference>
<dbReference type="PANTHER" id="PTHR47707:SF1">
    <property type="entry name" value="NUDIX HYDROLASE FAMILY PROTEIN"/>
    <property type="match status" value="1"/>
</dbReference>
<evidence type="ECO:0000259" key="12">
    <source>
        <dbReference type="PROSITE" id="PS51462"/>
    </source>
</evidence>
<dbReference type="GO" id="GO:0044716">
    <property type="term" value="F:8-oxo-GDP phosphatase activity"/>
    <property type="evidence" value="ECO:0007669"/>
    <property type="project" value="TreeGrafter"/>
</dbReference>
<evidence type="ECO:0000256" key="11">
    <source>
        <dbReference type="ARBA" id="ARBA00038905"/>
    </source>
</evidence>
<dbReference type="PROSITE" id="PS51462">
    <property type="entry name" value="NUDIX"/>
    <property type="match status" value="1"/>
</dbReference>
<accession>A0A371AYH4</accession>
<feature type="domain" description="Nudix hydrolase" evidence="12">
    <location>
        <begin position="8"/>
        <end position="139"/>
    </location>
</feature>
<dbReference type="PROSITE" id="PS00893">
    <property type="entry name" value="NUDIX_BOX"/>
    <property type="match status" value="1"/>
</dbReference>
<keyword evidence="4" id="KW-0235">DNA replication</keyword>
<dbReference type="GO" id="GO:0006260">
    <property type="term" value="P:DNA replication"/>
    <property type="evidence" value="ECO:0007669"/>
    <property type="project" value="UniProtKB-KW"/>
</dbReference>
<sequence length="140" mass="16197">MKGDHNMFSIYKVGGIILNSKKLLVVRKKTLDNRSEFIIPGGKSEKGENDEDTLKRELKEELNVNLLDMNYFDSYSDIAVFENIPISMNVYTCDIDGSIIPMNEIKEYIWIDRNYEQNNIQLGSILSKYIVPKLIILNLM</sequence>
<comment type="cofactor">
    <cofactor evidence="1">
        <name>Mg(2+)</name>
        <dbReference type="ChEBI" id="CHEBI:18420"/>
    </cofactor>
</comment>
<evidence type="ECO:0000313" key="13">
    <source>
        <dbReference type="EMBL" id="RDU24530.1"/>
    </source>
</evidence>
<keyword evidence="3" id="KW-0515">Mutator protein</keyword>
<keyword evidence="7" id="KW-0378">Hydrolase</keyword>
<dbReference type="CDD" id="cd04690">
    <property type="entry name" value="NUDIX_Hydrolase"/>
    <property type="match status" value="1"/>
</dbReference>
<dbReference type="PANTHER" id="PTHR47707">
    <property type="entry name" value="8-OXO-DGTP DIPHOSPHATASE"/>
    <property type="match status" value="1"/>
</dbReference>
<organism evidence="13 14">
    <name type="scientific">Anaerosacchariphilus polymeriproducens</name>
    <dbReference type="NCBI Taxonomy" id="1812858"/>
    <lineage>
        <taxon>Bacteria</taxon>
        <taxon>Bacillati</taxon>
        <taxon>Bacillota</taxon>
        <taxon>Clostridia</taxon>
        <taxon>Lachnospirales</taxon>
        <taxon>Lachnospiraceae</taxon>
        <taxon>Anaerosacchariphilus</taxon>
    </lineage>
</organism>
<evidence type="ECO:0000256" key="6">
    <source>
        <dbReference type="ARBA" id="ARBA00022763"/>
    </source>
</evidence>
<proteinExistence type="inferred from homology"/>
<evidence type="ECO:0000256" key="3">
    <source>
        <dbReference type="ARBA" id="ARBA00022457"/>
    </source>
</evidence>
<dbReference type="InterPro" id="IPR015797">
    <property type="entry name" value="NUDIX_hydrolase-like_dom_sf"/>
</dbReference>
<keyword evidence="14" id="KW-1185">Reference proteome</keyword>
<dbReference type="GO" id="GO:0008413">
    <property type="term" value="F:8-oxo-7,8-dihydroguanosine triphosphate pyrophosphatase activity"/>
    <property type="evidence" value="ECO:0007669"/>
    <property type="project" value="TreeGrafter"/>
</dbReference>
<evidence type="ECO:0000256" key="1">
    <source>
        <dbReference type="ARBA" id="ARBA00001946"/>
    </source>
</evidence>
<reference evidence="13 14" key="1">
    <citation type="submission" date="2018-07" db="EMBL/GenBank/DDBJ databases">
        <title>Anaerosacharophilus polymeroproducens gen. nov. sp. nov., an anaerobic bacterium isolated from salt field.</title>
        <authorList>
            <person name="Kim W."/>
            <person name="Yang S.-H."/>
            <person name="Oh J."/>
            <person name="Lee J.-H."/>
            <person name="Kwon K.K."/>
        </authorList>
    </citation>
    <scope>NUCLEOTIDE SEQUENCE [LARGE SCALE GENOMIC DNA]</scope>
    <source>
        <strain evidence="13 14">MCWD5</strain>
    </source>
</reference>
<comment type="catalytic activity">
    <reaction evidence="10">
        <text>8-oxo-dGTP + H2O = 8-oxo-dGMP + diphosphate + H(+)</text>
        <dbReference type="Rhea" id="RHEA:31575"/>
        <dbReference type="ChEBI" id="CHEBI:15377"/>
        <dbReference type="ChEBI" id="CHEBI:15378"/>
        <dbReference type="ChEBI" id="CHEBI:33019"/>
        <dbReference type="ChEBI" id="CHEBI:63224"/>
        <dbReference type="ChEBI" id="CHEBI:77896"/>
        <dbReference type="EC" id="3.6.1.55"/>
    </reaction>
</comment>
<keyword evidence="6" id="KW-0227">DNA damage</keyword>
<dbReference type="Pfam" id="PF00293">
    <property type="entry name" value="NUDIX"/>
    <property type="match status" value="1"/>
</dbReference>
<dbReference type="InterPro" id="IPR047127">
    <property type="entry name" value="MutT-like"/>
</dbReference>
<keyword evidence="5" id="KW-0479">Metal-binding</keyword>
<evidence type="ECO:0000256" key="4">
    <source>
        <dbReference type="ARBA" id="ARBA00022705"/>
    </source>
</evidence>
<dbReference type="Gene3D" id="3.90.79.10">
    <property type="entry name" value="Nucleoside Triphosphate Pyrophosphohydrolase"/>
    <property type="match status" value="1"/>
</dbReference>
<evidence type="ECO:0000256" key="9">
    <source>
        <dbReference type="ARBA" id="ARBA00023204"/>
    </source>
</evidence>
<evidence type="ECO:0000256" key="8">
    <source>
        <dbReference type="ARBA" id="ARBA00022842"/>
    </source>
</evidence>
<dbReference type="GO" id="GO:0046872">
    <property type="term" value="F:metal ion binding"/>
    <property type="evidence" value="ECO:0007669"/>
    <property type="project" value="UniProtKB-KW"/>
</dbReference>
<keyword evidence="8" id="KW-0460">Magnesium</keyword>
<keyword evidence="9" id="KW-0234">DNA repair</keyword>
<dbReference type="InterPro" id="IPR020084">
    <property type="entry name" value="NUDIX_hydrolase_CS"/>
</dbReference>
<dbReference type="AlphaFoldDB" id="A0A371AYH4"/>
<evidence type="ECO:0000313" key="14">
    <source>
        <dbReference type="Proteomes" id="UP000255036"/>
    </source>
</evidence>
<comment type="caution">
    <text evidence="13">The sequence shown here is derived from an EMBL/GenBank/DDBJ whole genome shotgun (WGS) entry which is preliminary data.</text>
</comment>
<dbReference type="GO" id="GO:0006281">
    <property type="term" value="P:DNA repair"/>
    <property type="evidence" value="ECO:0007669"/>
    <property type="project" value="UniProtKB-KW"/>
</dbReference>
<dbReference type="SUPFAM" id="SSF55811">
    <property type="entry name" value="Nudix"/>
    <property type="match status" value="1"/>
</dbReference>
<dbReference type="EMBL" id="QRCT01000012">
    <property type="protein sequence ID" value="RDU24530.1"/>
    <property type="molecule type" value="Genomic_DNA"/>
</dbReference>
<evidence type="ECO:0000256" key="2">
    <source>
        <dbReference type="ARBA" id="ARBA00005582"/>
    </source>
</evidence>
<evidence type="ECO:0000256" key="5">
    <source>
        <dbReference type="ARBA" id="ARBA00022723"/>
    </source>
</evidence>
<dbReference type="Proteomes" id="UP000255036">
    <property type="component" value="Unassembled WGS sequence"/>
</dbReference>
<dbReference type="EC" id="3.6.1.55" evidence="11"/>
<dbReference type="GO" id="GO:0035539">
    <property type="term" value="F:8-oxo-7,8-dihydrodeoxyguanosine triphosphate pyrophosphatase activity"/>
    <property type="evidence" value="ECO:0007669"/>
    <property type="project" value="UniProtKB-EC"/>
</dbReference>
<evidence type="ECO:0000256" key="7">
    <source>
        <dbReference type="ARBA" id="ARBA00022801"/>
    </source>
</evidence>
<name>A0A371AYH4_9FIRM</name>
<gene>
    <name evidence="13" type="ORF">DWV06_03450</name>
</gene>
<protein>
    <recommendedName>
        <fullName evidence="11">8-oxo-dGTP diphosphatase</fullName>
        <ecNumber evidence="11">3.6.1.55</ecNumber>
    </recommendedName>
</protein>
<evidence type="ECO:0000256" key="10">
    <source>
        <dbReference type="ARBA" id="ARBA00035861"/>
    </source>
</evidence>
<dbReference type="GO" id="GO:0044715">
    <property type="term" value="F:8-oxo-dGDP phosphatase activity"/>
    <property type="evidence" value="ECO:0007669"/>
    <property type="project" value="TreeGrafter"/>
</dbReference>
<comment type="similarity">
    <text evidence="2">Belongs to the Nudix hydrolase family.</text>
</comment>